<evidence type="ECO:0000256" key="14">
    <source>
        <dbReference type="ARBA" id="ARBA00049477"/>
    </source>
</evidence>
<organism evidence="17 18">
    <name type="scientific">Eufriesea mexicana</name>
    <dbReference type="NCBI Taxonomy" id="516756"/>
    <lineage>
        <taxon>Eukaryota</taxon>
        <taxon>Metazoa</taxon>
        <taxon>Ecdysozoa</taxon>
        <taxon>Arthropoda</taxon>
        <taxon>Hexapoda</taxon>
        <taxon>Insecta</taxon>
        <taxon>Pterygota</taxon>
        <taxon>Neoptera</taxon>
        <taxon>Endopterygota</taxon>
        <taxon>Hymenoptera</taxon>
        <taxon>Apocrita</taxon>
        <taxon>Aculeata</taxon>
        <taxon>Apoidea</taxon>
        <taxon>Anthophila</taxon>
        <taxon>Apidae</taxon>
        <taxon>Eufriesea</taxon>
    </lineage>
</organism>
<evidence type="ECO:0000256" key="4">
    <source>
        <dbReference type="ARBA" id="ARBA00022448"/>
    </source>
</evidence>
<feature type="binding site" evidence="15">
    <location>
        <position position="214"/>
    </location>
    <ligand>
        <name>S-adenosyl-L-methionine</name>
        <dbReference type="ChEBI" id="CHEBI:59789"/>
    </ligand>
</feature>
<sequence length="898" mass="102188">ETEHINNLFNKRFTIVNNGCYLMPQPTAMFKDCLWTVNELQQIKNELNTAKDRLSNYDLDEWHLHTKFKNSAKDVMVRLKNYVQPEFLTQAWCKFYEIVSSFPLIPVNCIYNSNKCFKSIHLCEAPGAFITSLNHWLKTNIPNIKWDWFAMTLNPYYEGNPTSIMVDDDRFIRHTLSHWYFGEDNTGNLMNLKNLDGLIKLLEPHNDIFLITADGSIDCADVPAEQESILIHLHFCEIIAALQLLSTEGSFVLKIFTIFECNTICLIYILSCCFRNVNVIKPVTSKEGNSETYVVCTNFKGPTFISPYLEKLRDHYEYGPKQAIFSKHDIPCEFINTIVECTEFFKSKQLLVIMDNIDTFHYIDPKILQNLKQMQCLVADKYVRDYNVKKLKKGEIVGNKVILGKSVSINQYKRSLQGSYNERCKKQHSAPLDRIRSLSNDFNKIEIQVSSGIIINFKFSEFPEDLQIRSGKVFHKICNSKFCNKNALRIQNVPYGLVRFGVAPDHPEVKNVIHTFEKTAANPRFQFIGNVNVGRDVTIKELQELYHAVLLTYGAEEDKILNIPGENLDNIISGRRFVGWYNGVPADSKLNINLDVEEAVVLGQGNVAIDIARILLTPVDKLKNTDITSYALEKLSQSKVRKVSLIGRRGPLQAAFTIAELREILKLDSCKTYWRSDDFINIKQIVNTLARPRKRLTKLMLENLEETSSDTKIITKGLYPIFLRSPVKFLGSNSVHGIKLSINRLEGNDISTQVAIPTGLFEEIPCGLAFRSIGYKSIQIDVSIPFNAKNGCIRHLGGKVQDKLYAAGWVATGPVGVILSTMTNAFQVGTLISKELSIIENKPGFIGLSKILNQKGVPMISYNDWKKIDNVECERGKILGKPREKIVDINEMLEIALK</sequence>
<dbReference type="Pfam" id="PF01728">
    <property type="entry name" value="FtsJ"/>
    <property type="match status" value="1"/>
</dbReference>
<dbReference type="InterPro" id="IPR025807">
    <property type="entry name" value="Adrift-typ_MeTrfase"/>
</dbReference>
<evidence type="ECO:0000256" key="2">
    <source>
        <dbReference type="ARBA" id="ARBA00012770"/>
    </source>
</evidence>
<dbReference type="GO" id="GO:0006370">
    <property type="term" value="P:7-methylguanosine mRNA capping"/>
    <property type="evidence" value="ECO:0007669"/>
    <property type="project" value="TreeGrafter"/>
</dbReference>
<accession>A0A310SBZ2</accession>
<evidence type="ECO:0000256" key="5">
    <source>
        <dbReference type="ARBA" id="ARBA00022603"/>
    </source>
</evidence>
<feature type="non-terminal residue" evidence="17">
    <location>
        <position position="898"/>
    </location>
</feature>
<dbReference type="EC" id="2.1.1.296" evidence="2"/>
<evidence type="ECO:0000313" key="17">
    <source>
        <dbReference type="EMBL" id="OAD52426.1"/>
    </source>
</evidence>
<keyword evidence="7 15" id="KW-0808">Transferase</keyword>
<dbReference type="Gene3D" id="3.50.50.60">
    <property type="entry name" value="FAD/NAD(P)-binding domain"/>
    <property type="match status" value="1"/>
</dbReference>
<comment type="cofactor">
    <cofactor evidence="1">
        <name>FAD</name>
        <dbReference type="ChEBI" id="CHEBI:57692"/>
    </cofactor>
</comment>
<feature type="domain" description="Adrift-type SAM-dependent 2'-O-MTase" evidence="16">
    <location>
        <begin position="86"/>
        <end position="301"/>
    </location>
</feature>
<dbReference type="FunFam" id="3.50.50.60:FF:000229">
    <property type="entry name" value="NADPH:adrenodoxin oxidoreductase, mitochondrial"/>
    <property type="match status" value="1"/>
</dbReference>
<evidence type="ECO:0000256" key="12">
    <source>
        <dbReference type="ARBA" id="ARBA00023002"/>
    </source>
</evidence>
<dbReference type="Gene3D" id="3.40.50.12760">
    <property type="match status" value="1"/>
</dbReference>
<dbReference type="EMBL" id="KQ773121">
    <property type="protein sequence ID" value="OAD52426.1"/>
    <property type="molecule type" value="Genomic_DNA"/>
</dbReference>
<evidence type="ECO:0000313" key="18">
    <source>
        <dbReference type="Proteomes" id="UP000250275"/>
    </source>
</evidence>
<dbReference type="Gene3D" id="3.40.50.720">
    <property type="entry name" value="NAD(P)-binding Rossmann-like Domain"/>
    <property type="match status" value="1"/>
</dbReference>
<dbReference type="GO" id="GO:0032259">
    <property type="term" value="P:methylation"/>
    <property type="evidence" value="ECO:0007669"/>
    <property type="project" value="UniProtKB-KW"/>
</dbReference>
<dbReference type="InterPro" id="IPR002877">
    <property type="entry name" value="RNA_MeTrfase_FtsJ_dom"/>
</dbReference>
<feature type="active site" description="Proton acceptor" evidence="15">
    <location>
        <position position="254"/>
    </location>
</feature>
<dbReference type="PRINTS" id="PR00419">
    <property type="entry name" value="ADXRDTASE"/>
</dbReference>
<keyword evidence="4" id="KW-0813">Transport</keyword>
<evidence type="ECO:0000256" key="10">
    <source>
        <dbReference type="ARBA" id="ARBA00022857"/>
    </source>
</evidence>
<feature type="binding site" evidence="15">
    <location>
        <position position="127"/>
    </location>
    <ligand>
        <name>S-adenosyl-L-methionine</name>
        <dbReference type="ChEBI" id="CHEBI:59789"/>
    </ligand>
</feature>
<dbReference type="GO" id="GO:0016491">
    <property type="term" value="F:oxidoreductase activity"/>
    <property type="evidence" value="ECO:0007669"/>
    <property type="project" value="UniProtKB-KW"/>
</dbReference>
<dbReference type="OrthoDB" id="333024at2759"/>
<feature type="non-terminal residue" evidence="17">
    <location>
        <position position="1"/>
    </location>
</feature>
<name>A0A310SBZ2_9HYME</name>
<dbReference type="SUPFAM" id="SSF53335">
    <property type="entry name" value="S-adenosyl-L-methionine-dependent methyltransferases"/>
    <property type="match status" value="1"/>
</dbReference>
<evidence type="ECO:0000256" key="1">
    <source>
        <dbReference type="ARBA" id="ARBA00001974"/>
    </source>
</evidence>
<dbReference type="InterPro" id="IPR029063">
    <property type="entry name" value="SAM-dependent_MTases_sf"/>
</dbReference>
<keyword evidence="5 15" id="KW-0489">Methyltransferase</keyword>
<reference evidence="17 18" key="1">
    <citation type="submission" date="2015-07" db="EMBL/GenBank/DDBJ databases">
        <title>The genome of Eufriesea mexicana.</title>
        <authorList>
            <person name="Pan H."/>
            <person name="Kapheim K."/>
        </authorList>
    </citation>
    <scope>NUCLEOTIDE SEQUENCE [LARGE SCALE GENOMIC DNA]</scope>
    <source>
        <strain evidence="17">0111107269</strain>
        <tissue evidence="17">Whole body</tissue>
    </source>
</reference>
<comment type="catalytic activity">
    <reaction evidence="14">
        <text>a 5'-end (N(7)-methyl 5'-triphosphoguanosine)-(2'-O-methyl-ribonucleoside)-(ribonucleotide) in mRNA + S-adenosyl-L-methionine = a 5'-end (N(7)-methyl 5'-triphosphoguanosine)-(2'-O-methyl-ribonucleoside)-(2'-O-methyl-ribonucleotide) in mRNA + S-adenosyl-L-homocysteine + H(+)</text>
        <dbReference type="Rhea" id="RHEA:67024"/>
        <dbReference type="Rhea" id="RHEA-COMP:17169"/>
        <dbReference type="Rhea" id="RHEA-COMP:17170"/>
        <dbReference type="ChEBI" id="CHEBI:15378"/>
        <dbReference type="ChEBI" id="CHEBI:57856"/>
        <dbReference type="ChEBI" id="CHEBI:59789"/>
        <dbReference type="ChEBI" id="CHEBI:167612"/>
        <dbReference type="ChEBI" id="CHEBI:167614"/>
        <dbReference type="EC" id="2.1.1.296"/>
    </reaction>
</comment>
<evidence type="ECO:0000256" key="6">
    <source>
        <dbReference type="ARBA" id="ARBA00022630"/>
    </source>
</evidence>
<dbReference type="PROSITE" id="PS51614">
    <property type="entry name" value="SAM_MT_ADRIFT"/>
    <property type="match status" value="1"/>
</dbReference>
<evidence type="ECO:0000256" key="3">
    <source>
        <dbReference type="ARBA" id="ARBA00021134"/>
    </source>
</evidence>
<dbReference type="PANTHER" id="PTHR16121">
    <property type="entry name" value="CAP-SPECIFIC MRNA (NUCLEOSIDE-2'-O-)-METHYLTRANSFERASE 1-RELATED"/>
    <property type="match status" value="1"/>
</dbReference>
<evidence type="ECO:0000256" key="8">
    <source>
        <dbReference type="ARBA" id="ARBA00022691"/>
    </source>
</evidence>
<keyword evidence="8 15" id="KW-0949">S-adenosyl-L-methionine</keyword>
<dbReference type="Proteomes" id="UP000250275">
    <property type="component" value="Unassembled WGS sequence"/>
</dbReference>
<evidence type="ECO:0000256" key="9">
    <source>
        <dbReference type="ARBA" id="ARBA00022827"/>
    </source>
</evidence>
<keyword evidence="10" id="KW-0521">NADP</keyword>
<evidence type="ECO:0000256" key="15">
    <source>
        <dbReference type="PROSITE-ProRule" id="PRU00946"/>
    </source>
</evidence>
<dbReference type="GO" id="GO:0005634">
    <property type="term" value="C:nucleus"/>
    <property type="evidence" value="ECO:0007669"/>
    <property type="project" value="TreeGrafter"/>
</dbReference>
<dbReference type="PANTHER" id="PTHR16121:SF2">
    <property type="entry name" value="CAP-SPECIFIC MRNA (NUCLEOSIDE-2'-O-)-METHYLTRANSFERASE 2"/>
    <property type="match status" value="1"/>
</dbReference>
<dbReference type="GO" id="GO:0004483">
    <property type="term" value="F:methyltransferase cap1 activity"/>
    <property type="evidence" value="ECO:0007669"/>
    <property type="project" value="UniProtKB-ARBA"/>
</dbReference>
<protein>
    <recommendedName>
        <fullName evidence="3">Cap-specific mRNA (nucleoside-2'-O-)-methyltransferase 2</fullName>
        <ecNumber evidence="2">2.1.1.296</ecNumber>
    </recommendedName>
    <alternativeName>
        <fullName evidence="13">Ferredoxin--NADP(+) reductase</fullName>
    </alternativeName>
</protein>
<dbReference type="InterPro" id="IPR050851">
    <property type="entry name" value="mRNA_Cap_2O-Ribose_MeTrfase"/>
</dbReference>
<keyword evidence="11" id="KW-0249">Electron transport</keyword>
<evidence type="ECO:0000259" key="16">
    <source>
        <dbReference type="PROSITE" id="PS51614"/>
    </source>
</evidence>
<keyword evidence="12" id="KW-0560">Oxidoreductase</keyword>
<proteinExistence type="predicted"/>
<keyword evidence="18" id="KW-1185">Reference proteome</keyword>
<dbReference type="AlphaFoldDB" id="A0A310SBZ2"/>
<keyword evidence="9" id="KW-0274">FAD</keyword>
<evidence type="ECO:0000256" key="13">
    <source>
        <dbReference type="ARBA" id="ARBA00030202"/>
    </source>
</evidence>
<keyword evidence="6" id="KW-0285">Flavoprotein</keyword>
<dbReference type="GO" id="GO:0005737">
    <property type="term" value="C:cytoplasm"/>
    <property type="evidence" value="ECO:0007669"/>
    <property type="project" value="TreeGrafter"/>
</dbReference>
<dbReference type="InterPro" id="IPR036188">
    <property type="entry name" value="FAD/NAD-bd_sf"/>
</dbReference>
<gene>
    <name evidence="17" type="ORF">WN48_01688</name>
</gene>
<feature type="binding site" evidence="15">
    <location>
        <position position="146"/>
    </location>
    <ligand>
        <name>S-adenosyl-L-methionine</name>
        <dbReference type="ChEBI" id="CHEBI:59789"/>
    </ligand>
</feature>
<evidence type="ECO:0000256" key="11">
    <source>
        <dbReference type="ARBA" id="ARBA00022982"/>
    </source>
</evidence>
<evidence type="ECO:0000256" key="7">
    <source>
        <dbReference type="ARBA" id="ARBA00022679"/>
    </source>
</evidence>
<dbReference type="GO" id="GO:0120550">
    <property type="term" value="F:methyltransferase cap2 activity"/>
    <property type="evidence" value="ECO:0007669"/>
    <property type="project" value="UniProtKB-EC"/>
</dbReference>
<dbReference type="SUPFAM" id="SSF51905">
    <property type="entry name" value="FAD/NAD(P)-binding domain"/>
    <property type="match status" value="1"/>
</dbReference>